<dbReference type="InterPro" id="IPR013324">
    <property type="entry name" value="RNA_pol_sigma_r3/r4-like"/>
</dbReference>
<dbReference type="GO" id="GO:0003677">
    <property type="term" value="F:DNA binding"/>
    <property type="evidence" value="ECO:0007669"/>
    <property type="project" value="InterPro"/>
</dbReference>
<gene>
    <name evidence="7" type="ORF">F0L74_26840</name>
</gene>
<dbReference type="InterPro" id="IPR014327">
    <property type="entry name" value="RNA_pol_sigma70_bacteroid"/>
</dbReference>
<evidence type="ECO:0000256" key="3">
    <source>
        <dbReference type="ARBA" id="ARBA00023082"/>
    </source>
</evidence>
<evidence type="ECO:0000259" key="6">
    <source>
        <dbReference type="Pfam" id="PF08281"/>
    </source>
</evidence>
<dbReference type="InterPro" id="IPR013325">
    <property type="entry name" value="RNA_pol_sigma_r2"/>
</dbReference>
<feature type="domain" description="RNA polymerase sigma factor 70 region 4 type 2" evidence="6">
    <location>
        <begin position="126"/>
        <end position="174"/>
    </location>
</feature>
<feature type="domain" description="RNA polymerase sigma-70 region 2" evidence="5">
    <location>
        <begin position="27"/>
        <end position="92"/>
    </location>
</feature>
<dbReference type="PANTHER" id="PTHR43133">
    <property type="entry name" value="RNA POLYMERASE ECF-TYPE SIGMA FACTO"/>
    <property type="match status" value="1"/>
</dbReference>
<protein>
    <submittedName>
        <fullName evidence="7">RNA polymerase sigma-70 factor</fullName>
    </submittedName>
</protein>
<keyword evidence="4" id="KW-0804">Transcription</keyword>
<dbReference type="GO" id="GO:0006352">
    <property type="term" value="P:DNA-templated transcription initiation"/>
    <property type="evidence" value="ECO:0007669"/>
    <property type="project" value="InterPro"/>
</dbReference>
<dbReference type="Gene3D" id="1.10.1740.10">
    <property type="match status" value="1"/>
</dbReference>
<accession>A0A5B2VMD8</accession>
<dbReference type="Gene3D" id="1.10.10.10">
    <property type="entry name" value="Winged helix-like DNA-binding domain superfamily/Winged helix DNA-binding domain"/>
    <property type="match status" value="1"/>
</dbReference>
<keyword evidence="3" id="KW-0731">Sigma factor</keyword>
<evidence type="ECO:0000256" key="1">
    <source>
        <dbReference type="ARBA" id="ARBA00010641"/>
    </source>
</evidence>
<evidence type="ECO:0000313" key="7">
    <source>
        <dbReference type="EMBL" id="KAA2239810.1"/>
    </source>
</evidence>
<dbReference type="Proteomes" id="UP000324611">
    <property type="component" value="Unassembled WGS sequence"/>
</dbReference>
<evidence type="ECO:0000313" key="8">
    <source>
        <dbReference type="Proteomes" id="UP000324611"/>
    </source>
</evidence>
<dbReference type="Pfam" id="PF08281">
    <property type="entry name" value="Sigma70_r4_2"/>
    <property type="match status" value="1"/>
</dbReference>
<keyword evidence="2" id="KW-0805">Transcription regulation</keyword>
<dbReference type="InterPro" id="IPR036388">
    <property type="entry name" value="WH-like_DNA-bd_sf"/>
</dbReference>
<dbReference type="RefSeq" id="WP_149840987.1">
    <property type="nucleotide sequence ID" value="NZ_VUOC01000004.1"/>
</dbReference>
<dbReference type="Pfam" id="PF04542">
    <property type="entry name" value="Sigma70_r2"/>
    <property type="match status" value="1"/>
</dbReference>
<dbReference type="EMBL" id="VUOC01000004">
    <property type="protein sequence ID" value="KAA2239810.1"/>
    <property type="molecule type" value="Genomic_DNA"/>
</dbReference>
<evidence type="ECO:0000256" key="2">
    <source>
        <dbReference type="ARBA" id="ARBA00023015"/>
    </source>
</evidence>
<dbReference type="InterPro" id="IPR013249">
    <property type="entry name" value="RNA_pol_sigma70_r4_t2"/>
</dbReference>
<evidence type="ECO:0000259" key="5">
    <source>
        <dbReference type="Pfam" id="PF04542"/>
    </source>
</evidence>
<reference evidence="7 8" key="1">
    <citation type="submission" date="2019-09" db="EMBL/GenBank/DDBJ databases">
        <title>Chitinophaga ginsengihumi sp. nov., isolated from soil of ginseng rhizosphere.</title>
        <authorList>
            <person name="Lee J."/>
        </authorList>
    </citation>
    <scope>NUCLEOTIDE SEQUENCE [LARGE SCALE GENOMIC DNA]</scope>
    <source>
        <strain evidence="7 8">BN140078</strain>
    </source>
</reference>
<dbReference type="InterPro" id="IPR039425">
    <property type="entry name" value="RNA_pol_sigma-70-like"/>
</dbReference>
<evidence type="ECO:0000256" key="4">
    <source>
        <dbReference type="ARBA" id="ARBA00023163"/>
    </source>
</evidence>
<sequence length="189" mass="21998">MESHSEVSDLQLVAEMKLHQHKAYETLYNRYAAQLYLLAANKLQSKEIAEELVHDVFIKFWEKREQIEIQSNVAGYLFKMLRNEILQYFRSSATSKTVFIEEMMAVEVGDKAGTADHLYAKDLETRLSATIDALPEKCREIFIMSRQQDLSVKEIAGRLDIADQTVKNQLTKALTIIRKELKHITYFFF</sequence>
<dbReference type="GO" id="GO:0016987">
    <property type="term" value="F:sigma factor activity"/>
    <property type="evidence" value="ECO:0007669"/>
    <property type="project" value="UniProtKB-KW"/>
</dbReference>
<dbReference type="SUPFAM" id="SSF88659">
    <property type="entry name" value="Sigma3 and sigma4 domains of RNA polymerase sigma factors"/>
    <property type="match status" value="1"/>
</dbReference>
<proteinExistence type="inferred from homology"/>
<dbReference type="PANTHER" id="PTHR43133:SF46">
    <property type="entry name" value="RNA POLYMERASE SIGMA-70 FACTOR ECF SUBFAMILY"/>
    <property type="match status" value="1"/>
</dbReference>
<reference evidence="7 8" key="2">
    <citation type="submission" date="2019-09" db="EMBL/GenBank/DDBJ databases">
        <authorList>
            <person name="Jin C."/>
        </authorList>
    </citation>
    <scope>NUCLEOTIDE SEQUENCE [LARGE SCALE GENOMIC DNA]</scope>
    <source>
        <strain evidence="7 8">BN140078</strain>
    </source>
</reference>
<dbReference type="NCBIfam" id="TIGR02937">
    <property type="entry name" value="sigma70-ECF"/>
    <property type="match status" value="1"/>
</dbReference>
<name>A0A5B2VMD8_9BACT</name>
<dbReference type="NCBIfam" id="TIGR02985">
    <property type="entry name" value="Sig70_bacteroi1"/>
    <property type="match status" value="1"/>
</dbReference>
<dbReference type="SUPFAM" id="SSF88946">
    <property type="entry name" value="Sigma2 domain of RNA polymerase sigma factors"/>
    <property type="match status" value="1"/>
</dbReference>
<dbReference type="InterPro" id="IPR007627">
    <property type="entry name" value="RNA_pol_sigma70_r2"/>
</dbReference>
<dbReference type="AlphaFoldDB" id="A0A5B2VMD8"/>
<dbReference type="InterPro" id="IPR014284">
    <property type="entry name" value="RNA_pol_sigma-70_dom"/>
</dbReference>
<comment type="similarity">
    <text evidence="1">Belongs to the sigma-70 factor family. ECF subfamily.</text>
</comment>
<comment type="caution">
    <text evidence="7">The sequence shown here is derived from an EMBL/GenBank/DDBJ whole genome shotgun (WGS) entry which is preliminary data.</text>
</comment>
<keyword evidence="8" id="KW-1185">Reference proteome</keyword>
<organism evidence="7 8">
    <name type="scientific">Chitinophaga agrisoli</name>
    <dbReference type="NCBI Taxonomy" id="2607653"/>
    <lineage>
        <taxon>Bacteria</taxon>
        <taxon>Pseudomonadati</taxon>
        <taxon>Bacteroidota</taxon>
        <taxon>Chitinophagia</taxon>
        <taxon>Chitinophagales</taxon>
        <taxon>Chitinophagaceae</taxon>
        <taxon>Chitinophaga</taxon>
    </lineage>
</organism>